<dbReference type="Pfam" id="PF13177">
    <property type="entry name" value="DNA_pol3_delta2"/>
    <property type="match status" value="1"/>
</dbReference>
<gene>
    <name evidence="1" type="ORF">METZ01_LOCUS88779</name>
</gene>
<accession>A0A381V6B9</accession>
<organism evidence="1">
    <name type="scientific">marine metagenome</name>
    <dbReference type="NCBI Taxonomy" id="408172"/>
    <lineage>
        <taxon>unclassified sequences</taxon>
        <taxon>metagenomes</taxon>
        <taxon>ecological metagenomes</taxon>
    </lineage>
</organism>
<dbReference type="PANTHER" id="PTHR11669:SF8">
    <property type="entry name" value="DNA POLYMERASE III SUBUNIT DELTA"/>
    <property type="match status" value="1"/>
</dbReference>
<protein>
    <recommendedName>
        <fullName evidence="2">AAA+ ATPase domain-containing protein</fullName>
    </recommendedName>
</protein>
<dbReference type="AlphaFoldDB" id="A0A381V6B9"/>
<dbReference type="Gene3D" id="3.40.50.300">
    <property type="entry name" value="P-loop containing nucleotide triphosphate hydrolases"/>
    <property type="match status" value="1"/>
</dbReference>
<dbReference type="PANTHER" id="PTHR11669">
    <property type="entry name" value="REPLICATION FACTOR C / DNA POLYMERASE III GAMMA-TAU SUBUNIT"/>
    <property type="match status" value="1"/>
</dbReference>
<evidence type="ECO:0000313" key="1">
    <source>
        <dbReference type="EMBL" id="SVA35925.1"/>
    </source>
</evidence>
<dbReference type="EMBL" id="UINC01007976">
    <property type="protein sequence ID" value="SVA35925.1"/>
    <property type="molecule type" value="Genomic_DNA"/>
</dbReference>
<dbReference type="SUPFAM" id="SSF52540">
    <property type="entry name" value="P-loop containing nucleoside triphosphate hydrolases"/>
    <property type="match status" value="1"/>
</dbReference>
<evidence type="ECO:0008006" key="2">
    <source>
        <dbReference type="Google" id="ProtNLM"/>
    </source>
</evidence>
<dbReference type="InterPro" id="IPR027417">
    <property type="entry name" value="P-loop_NTPase"/>
</dbReference>
<proteinExistence type="predicted"/>
<sequence length="335" mass="38823">MINISQVLIENEYLVNKLTDNYINKSLPHSLIIHGVKGIGKLTFTFFLIKNIYSEIISNNKDHHINLMYNNTHPNIKYLQKEFDDKNNKFKNYITIDQVRSLDNFIYQSSFDNLPKFVIIDSADDLNLNAANALLKILEEPKYNTYFILITHQISSLLATLRSRCLKFNFEKPSFEGFNKILLFHNDKLKSEEISFLFDLSNGSPGLALELFSEDIKDIYSTLLEILSIKDYLSSKAINLSTTVSSYSNDQFKIYISIIKFILITILKIKAGCNFSNSFRSNILHSLEKLSSTFDNLICFEILEYINNNENDLFTYNLDKNIFNLNIFTPLNKIT</sequence>
<reference evidence="1" key="1">
    <citation type="submission" date="2018-05" db="EMBL/GenBank/DDBJ databases">
        <authorList>
            <person name="Lanie J.A."/>
            <person name="Ng W.-L."/>
            <person name="Kazmierczak K.M."/>
            <person name="Andrzejewski T.M."/>
            <person name="Davidsen T.M."/>
            <person name="Wayne K.J."/>
            <person name="Tettelin H."/>
            <person name="Glass J.I."/>
            <person name="Rusch D."/>
            <person name="Podicherti R."/>
            <person name="Tsui H.-C.T."/>
            <person name="Winkler M.E."/>
        </authorList>
    </citation>
    <scope>NUCLEOTIDE SEQUENCE</scope>
</reference>
<dbReference type="InterPro" id="IPR050238">
    <property type="entry name" value="DNA_Rep/Repair_Clamp_Loader"/>
</dbReference>
<dbReference type="GO" id="GO:0006261">
    <property type="term" value="P:DNA-templated DNA replication"/>
    <property type="evidence" value="ECO:0007669"/>
    <property type="project" value="TreeGrafter"/>
</dbReference>
<name>A0A381V6B9_9ZZZZ</name>